<reference evidence="2 4" key="3">
    <citation type="journal article" date="2014" name="PLoS Genet.">
        <title>Phylogenetically driven sequencing of extremely halophilic archaea reveals strategies for static and dynamic osmo-response.</title>
        <authorList>
            <person name="Becker E.A."/>
            <person name="Seitzer P.M."/>
            <person name="Tritt A."/>
            <person name="Larsen D."/>
            <person name="Krusor M."/>
            <person name="Yao A.I."/>
            <person name="Wu D."/>
            <person name="Madern D."/>
            <person name="Eisen J.A."/>
            <person name="Darling A.E."/>
            <person name="Facciotti M.T."/>
        </authorList>
    </citation>
    <scope>NUCLEOTIDE SEQUENCE [LARGE SCALE GENOMIC DNA]</scope>
    <source>
        <strain evidence="4">ATCC 43099 / DSM 3394 / CCM 3739 / CIP 104546 / IAM 13178 / JCM 8861 / NBRC 102185 / NCIMB 2190 / MS3</strain>
        <strain evidence="2">MS-3</strain>
    </source>
</reference>
<proteinExistence type="predicted"/>
<keyword evidence="3" id="KW-1185">Reference proteome</keyword>
<dbReference type="GeneID" id="8826892"/>
<evidence type="ECO:0000313" key="3">
    <source>
        <dbReference type="Proteomes" id="UP000001879"/>
    </source>
</evidence>
<dbReference type="Proteomes" id="UP000001879">
    <property type="component" value="Plasmid pNMAG03"/>
</dbReference>
<dbReference type="PATRIC" id="fig|547559.17.peg.4179"/>
<sequence>MIDNYEDRNREQTLNAAGDFSGDRLEEFLEYEREHKNRKTVIEPLERELLTVTTTGRNYVAGLWFDSMSEEKVVRRTTRVEQAIEREELREVD</sequence>
<accession>D3T2G3</accession>
<evidence type="ECO:0000313" key="4">
    <source>
        <dbReference type="Proteomes" id="UP000011543"/>
    </source>
</evidence>
<dbReference type="AlphaFoldDB" id="D3T2G3"/>
<dbReference type="EMBL" id="CP001935">
    <property type="protein sequence ID" value="ADD07772.1"/>
    <property type="molecule type" value="Genomic_DNA"/>
</dbReference>
<dbReference type="EMBL" id="AOHS01000065">
    <property type="protein sequence ID" value="ELY23019.1"/>
    <property type="molecule type" value="Genomic_DNA"/>
</dbReference>
<evidence type="ECO:0000313" key="2">
    <source>
        <dbReference type="EMBL" id="ELY23019.1"/>
    </source>
</evidence>
<reference evidence="3" key="1">
    <citation type="submission" date="2010-02" db="EMBL/GenBank/DDBJ databases">
        <title>Complete sequence of plasmid 3 of Natrialba magadii ATCC 43099.</title>
        <authorList>
            <consortium name="US DOE Joint Genome Institute"/>
            <person name="Lucas S."/>
            <person name="Copeland A."/>
            <person name="Lapidus A."/>
            <person name="Cheng J.-F."/>
            <person name="Bruce D."/>
            <person name="Goodwin L."/>
            <person name="Pitluck S."/>
            <person name="Davenport K."/>
            <person name="Saunders E."/>
            <person name="Detter J.C."/>
            <person name="Han C."/>
            <person name="Tapia R."/>
            <person name="Land M."/>
            <person name="Hauser L."/>
            <person name="Kyrpides N."/>
            <person name="Mikhailova N."/>
            <person name="De Castro R.E."/>
            <person name="Maupin-Furlow J.A."/>
            <person name="Woyke T."/>
        </authorList>
    </citation>
    <scope>NUCLEOTIDE SEQUENCE [LARGE SCALE GENOMIC DNA]</scope>
    <source>
        <strain evidence="3">ATCC 43099 / DSM 3394 / CCM 3739 / CIP 104546 / IAM 13178 / JCM 8861 / NBRC 102185 / NCIMB 2190 / MS3</strain>
        <plasmid evidence="3">pNMAG03</plasmid>
    </source>
</reference>
<dbReference type="OrthoDB" id="379371at2157"/>
<gene>
    <name evidence="1" type="ordered locus">Nmag_4264</name>
    <name evidence="2" type="ORF">C500_21185</name>
</gene>
<reference evidence="1" key="4">
    <citation type="submission" date="2016-09" db="EMBL/GenBank/DDBJ databases">
        <authorList>
            <person name="Pfeiffer F."/>
        </authorList>
    </citation>
    <scope>NUCLEOTIDE SEQUENCE</scope>
    <source>
        <strain evidence="1">ATCC 43099</strain>
        <plasmid evidence="1">pNMAG03</plasmid>
    </source>
</reference>
<evidence type="ECO:0000313" key="1">
    <source>
        <dbReference type="EMBL" id="ADD07772.1"/>
    </source>
</evidence>
<organism evidence="1 3">
    <name type="scientific">Natrialba magadii (strain ATCC 43099 / DSM 3394 / CCM 3739 / CIP 104546 / IAM 13178 / JCM 8861 / NBRC 102185 / NCIMB 2190 / MS3)</name>
    <name type="common">Natronobacterium magadii</name>
    <dbReference type="NCBI Taxonomy" id="547559"/>
    <lineage>
        <taxon>Archaea</taxon>
        <taxon>Methanobacteriati</taxon>
        <taxon>Methanobacteriota</taxon>
        <taxon>Stenosarchaea group</taxon>
        <taxon>Halobacteria</taxon>
        <taxon>Halobacteriales</taxon>
        <taxon>Natrialbaceae</taxon>
        <taxon>Natrialba</taxon>
    </lineage>
</organism>
<dbReference type="KEGG" id="nmg:Nmag_4264"/>
<dbReference type="RefSeq" id="WP_004268259.1">
    <property type="nucleotide sequence ID" value="NC_013925.1"/>
</dbReference>
<reference evidence="1 3" key="2">
    <citation type="journal article" date="2012" name="BMC Genomics">
        <title>A comparative genomics perspective on the genetic content of the alkaliphilic haloarchaeon Natrialba magadii ATCC 43099T.</title>
        <authorList>
            <person name="Siddaramappa S."/>
            <person name="Challacombe J.F."/>
            <person name="Decastro R.E."/>
            <person name="Pfeiffer F."/>
            <person name="Sastre D.E."/>
            <person name="Gimenez M.I."/>
            <person name="Paggi R.A."/>
            <person name="Detter J.C."/>
            <person name="Davenport K.W."/>
            <person name="Goodwin L.A."/>
            <person name="Kyrpides N."/>
            <person name="Tapia R."/>
            <person name="Pitluck S."/>
            <person name="Lucas S."/>
            <person name="Woyke T."/>
            <person name="Maupin-Furlow J.A."/>
        </authorList>
    </citation>
    <scope>NUCLEOTIDE SEQUENCE [LARGE SCALE GENOMIC DNA]</scope>
    <source>
        <strain evidence="1">ATCC 43099</strain>
        <strain evidence="3">ATCC 43099 / DSM 3394 / CCM 3739 / CIP 104546 / IAM 13178 / JCM 8861 / NBRC 102185 / NCIMB 2190 / MS3</strain>
    </source>
</reference>
<geneLocation type="plasmid" evidence="1 3">
    <name>pNMAG03</name>
</geneLocation>
<dbReference type="HOGENOM" id="CLU_2392966_0_0_2"/>
<keyword evidence="1" id="KW-0614">Plasmid</keyword>
<name>D3T2G3_NATMM</name>
<dbReference type="Proteomes" id="UP000011543">
    <property type="component" value="Unassembled WGS sequence"/>
</dbReference>
<protein>
    <submittedName>
        <fullName evidence="1">Virus protein phiCh1-VP15</fullName>
    </submittedName>
</protein>